<dbReference type="EMBL" id="FOGQ01000008">
    <property type="protein sequence ID" value="SES09854.1"/>
    <property type="molecule type" value="Genomic_DNA"/>
</dbReference>
<reference evidence="2" key="1">
    <citation type="submission" date="2016-10" db="EMBL/GenBank/DDBJ databases">
        <authorList>
            <person name="Varghese N."/>
            <person name="Submissions S."/>
        </authorList>
    </citation>
    <scope>NUCLEOTIDE SEQUENCE [LARGE SCALE GENOMIC DNA]</scope>
    <source>
        <strain evidence="2">DSM 20524</strain>
    </source>
</reference>
<organism evidence="1 2">
    <name type="scientific">Corynebacterium cystitidis DSM 20524</name>
    <dbReference type="NCBI Taxonomy" id="1121357"/>
    <lineage>
        <taxon>Bacteria</taxon>
        <taxon>Bacillati</taxon>
        <taxon>Actinomycetota</taxon>
        <taxon>Actinomycetes</taxon>
        <taxon>Mycobacteriales</taxon>
        <taxon>Corynebacteriaceae</taxon>
        <taxon>Corynebacterium</taxon>
    </lineage>
</organism>
<name>A0A1H9UKZ1_9CORY</name>
<keyword evidence="2" id="KW-1185">Reference proteome</keyword>
<dbReference type="Proteomes" id="UP000198929">
    <property type="component" value="Unassembled WGS sequence"/>
</dbReference>
<sequence length="82" mass="8934">MKLLGGDQVFADLVRASIIYPGSKLDSIEKLAEVGVSSASYRTIQRHLPRFAQDSFREIVSQTLARHAGIGPDPGLKPHFAT</sequence>
<dbReference type="AlphaFoldDB" id="A0A1H9UKZ1"/>
<evidence type="ECO:0008006" key="3">
    <source>
        <dbReference type="Google" id="ProtNLM"/>
    </source>
</evidence>
<evidence type="ECO:0000313" key="2">
    <source>
        <dbReference type="Proteomes" id="UP000198929"/>
    </source>
</evidence>
<accession>A0A1H9UKZ1</accession>
<protein>
    <recommendedName>
        <fullName evidence="3">Transposase</fullName>
    </recommendedName>
</protein>
<proteinExistence type="predicted"/>
<evidence type="ECO:0000313" key="1">
    <source>
        <dbReference type="EMBL" id="SES09854.1"/>
    </source>
</evidence>
<gene>
    <name evidence="1" type="ORF">SAMN05661109_01846</name>
</gene>